<protein>
    <submittedName>
        <fullName evidence="2">Uncharacterized protein LOC109019630</fullName>
    </submittedName>
</protein>
<dbReference type="Gramene" id="Jr06_10440_p1">
    <property type="protein sequence ID" value="cds.Jr06_10440_p1"/>
    <property type="gene ID" value="Jr06_10440"/>
</dbReference>
<dbReference type="GeneID" id="109019630"/>
<gene>
    <name evidence="2" type="primary">LOC109019630</name>
</gene>
<dbReference type="PANTHER" id="PTHR47584:SF14">
    <property type="entry name" value="L10-INTERACTING MYB DOMAIN-CONTAINING PROTEIN-LIKE"/>
    <property type="match status" value="1"/>
</dbReference>
<keyword evidence="1" id="KW-1185">Reference proteome</keyword>
<evidence type="ECO:0000313" key="2">
    <source>
        <dbReference type="RefSeq" id="XP_018857516.1"/>
    </source>
</evidence>
<dbReference type="RefSeq" id="XP_018857516.1">
    <property type="nucleotide sequence ID" value="XM_019001971.2"/>
</dbReference>
<proteinExistence type="predicted"/>
<dbReference type="OrthoDB" id="686198at2759"/>
<name>A0A2I4HMX8_JUGRE</name>
<dbReference type="AlphaFoldDB" id="A0A2I4HMX8"/>
<dbReference type="PANTHER" id="PTHR47584">
    <property type="match status" value="1"/>
</dbReference>
<dbReference type="KEGG" id="jre:109019630"/>
<organism evidence="1 2">
    <name type="scientific">Juglans regia</name>
    <name type="common">English walnut</name>
    <dbReference type="NCBI Taxonomy" id="51240"/>
    <lineage>
        <taxon>Eukaryota</taxon>
        <taxon>Viridiplantae</taxon>
        <taxon>Streptophyta</taxon>
        <taxon>Embryophyta</taxon>
        <taxon>Tracheophyta</taxon>
        <taxon>Spermatophyta</taxon>
        <taxon>Magnoliopsida</taxon>
        <taxon>eudicotyledons</taxon>
        <taxon>Gunneridae</taxon>
        <taxon>Pentapetalae</taxon>
        <taxon>rosids</taxon>
        <taxon>fabids</taxon>
        <taxon>Fagales</taxon>
        <taxon>Juglandaceae</taxon>
        <taxon>Juglans</taxon>
    </lineage>
</organism>
<sequence length="224" mass="25540">MGWDPDTKTVIASDEYWANTIRVKSDWKYFQNAGCPKYVEFCTIFGTFVAIGTLHHSSAQLVPTSDEERLLDVEMRSQGLALGTQSRVEVDIDDIDVSMGIPSTGPYTHSSRWRQNKGERIRKVEEELLDFLGVMKETNLARQKCYEERGLASLAKHSKGSTPTMDINDGWDPFAHCVELLHSMQPKLPYENFFCAFNQLRDPIIQQGFLAMNDEHSHAWAMQC</sequence>
<dbReference type="Proteomes" id="UP000235220">
    <property type="component" value="Chromosome 6"/>
</dbReference>
<reference evidence="2" key="1">
    <citation type="submission" date="2025-08" db="UniProtKB">
        <authorList>
            <consortium name="RefSeq"/>
        </authorList>
    </citation>
    <scope>IDENTIFICATION</scope>
    <source>
        <tissue evidence="2">Leaves</tissue>
    </source>
</reference>
<accession>A0A2I4HMX8</accession>
<evidence type="ECO:0000313" key="1">
    <source>
        <dbReference type="Proteomes" id="UP000235220"/>
    </source>
</evidence>
<dbReference type="InterPro" id="IPR045026">
    <property type="entry name" value="LIMYB"/>
</dbReference>